<sequence>FCSVIPTIEHPKITNLQNISLTLLTTTDYENQSKSSDNPLTDFDTDPLVDDTLFNNTTNPNETGIESSESPDVAIQFSTNAITDHDGLNDVSNLNETAAEEYEKSATFILQSAEQEESQILDNHIETDSEDGENQRKRRKLTNSDTWKKNANKKLRMEGKQYLGYTRRDGTGHHNTIREPRKLGPTCQSRNCARSKNRFCSDFSETHRRELFDHFWSETSWDQKKIL</sequence>
<name>V5GGP1_ANOGL</name>
<accession>V5GGP1</accession>
<feature type="region of interest" description="Disordered" evidence="1">
    <location>
        <begin position="165"/>
        <end position="188"/>
    </location>
</feature>
<dbReference type="AlphaFoldDB" id="V5GGP1"/>
<feature type="non-terminal residue" evidence="2">
    <location>
        <position position="1"/>
    </location>
</feature>
<protein>
    <submittedName>
        <fullName evidence="2">Uncharacterized protein</fullName>
    </submittedName>
</protein>
<evidence type="ECO:0000256" key="1">
    <source>
        <dbReference type="SAM" id="MobiDB-lite"/>
    </source>
</evidence>
<organism evidence="2">
    <name type="scientific">Anoplophora glabripennis</name>
    <name type="common">Asian longhorn beetle</name>
    <name type="synonym">Anoplophora nobilis</name>
    <dbReference type="NCBI Taxonomy" id="217634"/>
    <lineage>
        <taxon>Eukaryota</taxon>
        <taxon>Metazoa</taxon>
        <taxon>Ecdysozoa</taxon>
        <taxon>Arthropoda</taxon>
        <taxon>Hexapoda</taxon>
        <taxon>Insecta</taxon>
        <taxon>Pterygota</taxon>
        <taxon>Neoptera</taxon>
        <taxon>Endopterygota</taxon>
        <taxon>Coleoptera</taxon>
        <taxon>Polyphaga</taxon>
        <taxon>Cucujiformia</taxon>
        <taxon>Chrysomeloidea</taxon>
        <taxon>Cerambycidae</taxon>
        <taxon>Lamiinae</taxon>
        <taxon>Lamiini</taxon>
        <taxon>Anoplophora</taxon>
    </lineage>
</organism>
<evidence type="ECO:0000313" key="2">
    <source>
        <dbReference type="EMBL" id="JAB60827.1"/>
    </source>
</evidence>
<dbReference type="EMBL" id="GALX01007639">
    <property type="protein sequence ID" value="JAB60827.1"/>
    <property type="molecule type" value="Transcribed_RNA"/>
</dbReference>
<feature type="compositionally biased region" description="Basic and acidic residues" evidence="1">
    <location>
        <begin position="166"/>
        <end position="182"/>
    </location>
</feature>
<reference evidence="2" key="1">
    <citation type="submission" date="2013-07" db="EMBL/GenBank/DDBJ databases">
        <title>Midgut Transcriptome Profiling of Anoplphora glabripennis, a Lignocellulose Degrading, Wood-Boring Cerambycid.</title>
        <authorList>
            <person name="Scully E.D."/>
            <person name="Hoover K."/>
            <person name="Carlson J.E."/>
            <person name="Tien M."/>
            <person name="Geib S.M."/>
        </authorList>
    </citation>
    <scope>NUCLEOTIDE SEQUENCE</scope>
</reference>
<proteinExistence type="predicted"/>